<proteinExistence type="predicted"/>
<dbReference type="SUPFAM" id="SSF53067">
    <property type="entry name" value="Actin-like ATPase domain"/>
    <property type="match status" value="1"/>
</dbReference>
<dbReference type="Proteomes" id="UP000199695">
    <property type="component" value="Unassembled WGS sequence"/>
</dbReference>
<dbReference type="STRING" id="1173111.SAMN05444955_10927"/>
<dbReference type="AlphaFoldDB" id="A0A1H8FSX9"/>
<evidence type="ECO:0000313" key="2">
    <source>
        <dbReference type="Proteomes" id="UP000199695"/>
    </source>
</evidence>
<dbReference type="Gene3D" id="3.30.420.40">
    <property type="match status" value="2"/>
</dbReference>
<dbReference type="InterPro" id="IPR005883">
    <property type="entry name" value="PilM"/>
</dbReference>
<evidence type="ECO:0000313" key="1">
    <source>
        <dbReference type="EMBL" id="SEN34208.1"/>
    </source>
</evidence>
<reference evidence="1 2" key="1">
    <citation type="submission" date="2016-10" db="EMBL/GenBank/DDBJ databases">
        <authorList>
            <person name="de Groot N.N."/>
        </authorList>
    </citation>
    <scope>NUCLEOTIDE SEQUENCE [LARGE SCALE GENOMIC DNA]</scope>
    <source>
        <strain evidence="1 2">DSM 46701</strain>
    </source>
</reference>
<dbReference type="PANTHER" id="PTHR32432:SF3">
    <property type="entry name" value="ETHANOLAMINE UTILIZATION PROTEIN EUTJ"/>
    <property type="match status" value="1"/>
</dbReference>
<keyword evidence="2" id="KW-1185">Reference proteome</keyword>
<sequence length="331" mass="38040">MPFRRKALGLELNDTLLKLAEVHTSGRKVRLDQVVAHPLPSVWSKDGEFIEQEELVQSVREALLGRKFSTRKVHLALSSRHVLIRRERVPLMGRRRLRKWVKEQLIPNLPLSYEEAVFDSIPLEKHELENEQDVMFVIASKKYVETFLKIIEWCGLEPVSLDLTSLALYRWLRFSTERLPSRLLTLHLSMTGVELACFKDGDMQDAHFSPLSMPPFRIGPDHPQTDPLKPILLNEQEVSAYGQQLLSEVNQKLAEWESAYSWSPDQWVLTGDGIDFTLLNRWLSKETSAKVESGPTPQDILSPFLQERVSRWIGLSMSVPVGLLLNGREKQ</sequence>
<name>A0A1H8FSX9_9BACL</name>
<accession>A0A1H8FSX9</accession>
<organism evidence="1 2">
    <name type="scientific">Lihuaxuella thermophila</name>
    <dbReference type="NCBI Taxonomy" id="1173111"/>
    <lineage>
        <taxon>Bacteria</taxon>
        <taxon>Bacillati</taxon>
        <taxon>Bacillota</taxon>
        <taxon>Bacilli</taxon>
        <taxon>Bacillales</taxon>
        <taxon>Thermoactinomycetaceae</taxon>
        <taxon>Lihuaxuella</taxon>
    </lineage>
</organism>
<dbReference type="InterPro" id="IPR043129">
    <property type="entry name" value="ATPase_NBD"/>
</dbReference>
<protein>
    <submittedName>
        <fullName evidence="1">Tfp pilus assembly protein, ATPase PilM</fullName>
    </submittedName>
</protein>
<dbReference type="RefSeq" id="WP_170839887.1">
    <property type="nucleotide sequence ID" value="NZ_FOCQ01000009.1"/>
</dbReference>
<dbReference type="PANTHER" id="PTHR32432">
    <property type="entry name" value="CELL DIVISION PROTEIN FTSA-RELATED"/>
    <property type="match status" value="1"/>
</dbReference>
<dbReference type="InterPro" id="IPR050696">
    <property type="entry name" value="FtsA/MreB"/>
</dbReference>
<dbReference type="Gene3D" id="3.30.1490.300">
    <property type="match status" value="1"/>
</dbReference>
<dbReference type="EMBL" id="FOCQ01000009">
    <property type="protein sequence ID" value="SEN34208.1"/>
    <property type="molecule type" value="Genomic_DNA"/>
</dbReference>
<dbReference type="Pfam" id="PF11104">
    <property type="entry name" value="PilM_2"/>
    <property type="match status" value="1"/>
</dbReference>
<gene>
    <name evidence="1" type="ORF">SAMN05444955_10927</name>
</gene>